<organism evidence="2 3">
    <name type="scientific">Virgibacillus alimentarius</name>
    <dbReference type="NCBI Taxonomy" id="698769"/>
    <lineage>
        <taxon>Bacteria</taxon>
        <taxon>Bacillati</taxon>
        <taxon>Bacillota</taxon>
        <taxon>Bacilli</taxon>
        <taxon>Bacillales</taxon>
        <taxon>Bacillaceae</taxon>
        <taxon>Virgibacillus</taxon>
    </lineage>
</organism>
<gene>
    <name evidence="2" type="ORF">J2Z81_002244</name>
</gene>
<proteinExistence type="predicted"/>
<sequence length="34" mass="3746">GAGENQPEPEKINRSRRKSTGAGENQPEPEKILK</sequence>
<dbReference type="Proteomes" id="UP001519294">
    <property type="component" value="Unassembled WGS sequence"/>
</dbReference>
<dbReference type="EMBL" id="JAGIKX010000023">
    <property type="protein sequence ID" value="MBP2258273.1"/>
    <property type="molecule type" value="Genomic_DNA"/>
</dbReference>
<evidence type="ECO:0000313" key="3">
    <source>
        <dbReference type="Proteomes" id="UP001519294"/>
    </source>
</evidence>
<evidence type="ECO:0000256" key="1">
    <source>
        <dbReference type="SAM" id="MobiDB-lite"/>
    </source>
</evidence>
<accession>A0ABS4S9U8</accession>
<comment type="caution">
    <text evidence="2">The sequence shown here is derived from an EMBL/GenBank/DDBJ whole genome shotgun (WGS) entry which is preliminary data.</text>
</comment>
<protein>
    <submittedName>
        <fullName evidence="2">Uncharacterized protein</fullName>
    </submittedName>
</protein>
<keyword evidence="3" id="KW-1185">Reference proteome</keyword>
<evidence type="ECO:0000313" key="2">
    <source>
        <dbReference type="EMBL" id="MBP2258273.1"/>
    </source>
</evidence>
<name>A0ABS4S9U8_9BACI</name>
<feature type="region of interest" description="Disordered" evidence="1">
    <location>
        <begin position="1"/>
        <end position="34"/>
    </location>
</feature>
<reference evidence="2 3" key="1">
    <citation type="submission" date="2021-03" db="EMBL/GenBank/DDBJ databases">
        <title>Genomic Encyclopedia of Type Strains, Phase IV (KMG-IV): sequencing the most valuable type-strain genomes for metagenomic binning, comparative biology and taxonomic classification.</title>
        <authorList>
            <person name="Goeker M."/>
        </authorList>
    </citation>
    <scope>NUCLEOTIDE SEQUENCE [LARGE SCALE GENOMIC DNA]</scope>
    <source>
        <strain evidence="2 3">DSM 25790</strain>
    </source>
</reference>
<feature type="non-terminal residue" evidence="2">
    <location>
        <position position="1"/>
    </location>
</feature>